<comment type="catalytic activity">
    <reaction evidence="1">
        <text>RNA(n) + a ribonucleoside 5'-triphosphate = RNA(n+1) + diphosphate</text>
        <dbReference type="Rhea" id="RHEA:21248"/>
        <dbReference type="Rhea" id="RHEA-COMP:14527"/>
        <dbReference type="Rhea" id="RHEA-COMP:17342"/>
        <dbReference type="ChEBI" id="CHEBI:33019"/>
        <dbReference type="ChEBI" id="CHEBI:61557"/>
        <dbReference type="ChEBI" id="CHEBI:140395"/>
        <dbReference type="EC" id="2.7.7.6"/>
    </reaction>
</comment>
<dbReference type="NCBIfam" id="NF011553">
    <property type="entry name" value="PRK14981.1-5"/>
    <property type="match status" value="1"/>
</dbReference>
<comment type="function">
    <text evidence="1">DNA-dependent RNA polymerase (RNAP) catalyzes the transcription of DNA into RNA using the four ribonucleoside triphosphates as substrates. This subunit is less well bound than the others.</text>
</comment>
<dbReference type="Gene3D" id="6.10.140.930">
    <property type="match status" value="1"/>
</dbReference>
<dbReference type="Gene3D" id="1.10.150.80">
    <property type="entry name" value="HRDC domain"/>
    <property type="match status" value="1"/>
</dbReference>
<protein>
    <recommendedName>
        <fullName evidence="1">DNA-directed RNA polymerase subunit Rpo4</fullName>
        <ecNumber evidence="1">2.7.7.6</ecNumber>
    </recommendedName>
    <alternativeName>
        <fullName evidence="1">DNA-directed RNA polymerase subunit F</fullName>
    </alternativeName>
</protein>
<gene>
    <name evidence="1" type="primary">rpo4</name>
    <name evidence="1" type="synonym">rpoF</name>
    <name evidence="2" type="ORF">SACC_07040</name>
</gene>
<dbReference type="Pfam" id="PF03874">
    <property type="entry name" value="RNA_pol_Rpb4"/>
    <property type="match status" value="1"/>
</dbReference>
<evidence type="ECO:0000256" key="1">
    <source>
        <dbReference type="HAMAP-Rule" id="MF_00864"/>
    </source>
</evidence>
<comment type="subcellular location">
    <subcellularLocation>
        <location evidence="1">Cytoplasm</location>
    </subcellularLocation>
</comment>
<dbReference type="PANTHER" id="PTHR39646:SF1">
    <property type="entry name" value="DNA-DIRECTED RNA POLYMERASE SUBUNIT RPO4"/>
    <property type="match status" value="1"/>
</dbReference>
<accession>A0AAQ4CPF6</accession>
<keyword evidence="1" id="KW-0548">Nucleotidyltransferase</keyword>
<dbReference type="GO" id="GO:0003899">
    <property type="term" value="F:DNA-directed RNA polymerase activity"/>
    <property type="evidence" value="ECO:0007669"/>
    <property type="project" value="UniProtKB-UniRule"/>
</dbReference>
<name>A0AAQ4CPF6_9CREN</name>
<keyword evidence="3" id="KW-1185">Reference proteome</keyword>
<dbReference type="GO" id="GO:0000428">
    <property type="term" value="C:DNA-directed RNA polymerase complex"/>
    <property type="evidence" value="ECO:0007669"/>
    <property type="project" value="UniProtKB-KW"/>
</dbReference>
<evidence type="ECO:0000313" key="3">
    <source>
        <dbReference type="Proteomes" id="UP001319921"/>
    </source>
</evidence>
<comment type="similarity">
    <text evidence="1">Belongs to the eukaryotic RPB4 RNA polymerase subunit family.</text>
</comment>
<sequence>MSSVYIIEEHYIPYSVAKKLLGEVIKSGVSSNLLQKTFDYLNENEKCDAESAQKLMEELKSIVSREDVRAVLASICPLTVDEIRSILVMDSGHTYTSEDVQKIIDLIKKYVKS</sequence>
<proteinExistence type="inferred from homology"/>
<dbReference type="InterPro" id="IPR005574">
    <property type="entry name" value="Rpb4/RPC9"/>
</dbReference>
<dbReference type="InterPro" id="IPR010924">
    <property type="entry name" value="Rpo4"/>
</dbReference>
<keyword evidence="1" id="KW-0808">Transferase</keyword>
<dbReference type="EMBL" id="AP025226">
    <property type="protein sequence ID" value="BDB97687.1"/>
    <property type="molecule type" value="Genomic_DNA"/>
</dbReference>
<dbReference type="KEGG" id="scas:SACC_07040"/>
<keyword evidence="1" id="KW-0804">Transcription</keyword>
<dbReference type="RefSeq" id="WP_229571669.1">
    <property type="nucleotide sequence ID" value="NZ_AP025226.1"/>
</dbReference>
<dbReference type="PANTHER" id="PTHR39646">
    <property type="entry name" value="RNA POLYMERASE RPB4"/>
    <property type="match status" value="1"/>
</dbReference>
<organism evidence="2 3">
    <name type="scientific">Saccharolobus caldissimus</name>
    <dbReference type="NCBI Taxonomy" id="1702097"/>
    <lineage>
        <taxon>Archaea</taxon>
        <taxon>Thermoproteota</taxon>
        <taxon>Thermoprotei</taxon>
        <taxon>Sulfolobales</taxon>
        <taxon>Sulfolobaceae</taxon>
        <taxon>Saccharolobus</taxon>
    </lineage>
</organism>
<dbReference type="InterPro" id="IPR010997">
    <property type="entry name" value="HRDC-like_sf"/>
</dbReference>
<comment type="subunit">
    <text evidence="1">Part of the RNA polymerase complex. Forms a stalk with Rpo7 that extends from the main structure.</text>
</comment>
<dbReference type="GO" id="GO:0005737">
    <property type="term" value="C:cytoplasm"/>
    <property type="evidence" value="ECO:0007669"/>
    <property type="project" value="UniProtKB-SubCell"/>
</dbReference>
<dbReference type="HAMAP" id="MF_00864">
    <property type="entry name" value="RNApol_arch_Rpo4"/>
    <property type="match status" value="1"/>
</dbReference>
<dbReference type="EC" id="2.7.7.6" evidence="1"/>
<dbReference type="InterPro" id="IPR044876">
    <property type="entry name" value="HRDC_dom_sf"/>
</dbReference>
<dbReference type="GO" id="GO:0000166">
    <property type="term" value="F:nucleotide binding"/>
    <property type="evidence" value="ECO:0007669"/>
    <property type="project" value="InterPro"/>
</dbReference>
<reference evidence="2 3" key="1">
    <citation type="journal article" date="2022" name="Microbiol. Resour. Announc.">
        <title>Complete Genome Sequence of the Hyperthermophilic and Acidophilic Archaeon Saccharolobus caldissimus Strain HS-3T.</title>
        <authorList>
            <person name="Sakai H.D."/>
            <person name="Kurosawa N."/>
        </authorList>
    </citation>
    <scope>NUCLEOTIDE SEQUENCE [LARGE SCALE GENOMIC DNA]</scope>
    <source>
        <strain evidence="2 3">JCM32116</strain>
    </source>
</reference>
<dbReference type="Proteomes" id="UP001319921">
    <property type="component" value="Chromosome"/>
</dbReference>
<dbReference type="AlphaFoldDB" id="A0AAQ4CPF6"/>
<keyword evidence="1 2" id="KW-0240">DNA-directed RNA polymerase</keyword>
<dbReference type="GO" id="GO:0006352">
    <property type="term" value="P:DNA-templated transcription initiation"/>
    <property type="evidence" value="ECO:0007669"/>
    <property type="project" value="InterPro"/>
</dbReference>
<dbReference type="PIRSF" id="PIRSF005053">
    <property type="entry name" value="RNA_pol_F_arch"/>
    <property type="match status" value="1"/>
</dbReference>
<evidence type="ECO:0000313" key="2">
    <source>
        <dbReference type="EMBL" id="BDB97687.1"/>
    </source>
</evidence>
<keyword evidence="1" id="KW-0963">Cytoplasm</keyword>
<dbReference type="GeneID" id="68865438"/>
<dbReference type="SUPFAM" id="SSF47819">
    <property type="entry name" value="HRDC-like"/>
    <property type="match status" value="1"/>
</dbReference>